<comment type="subcellular location">
    <subcellularLocation>
        <location evidence="1">Nucleus</location>
    </subcellularLocation>
</comment>
<reference evidence="6 7" key="1">
    <citation type="journal article" date="2013" name="Genome Biol.">
        <title>Genome of Acanthamoeba castellanii highlights extensive lateral gene transfer and early evolution of tyrosine kinase signaling.</title>
        <authorList>
            <person name="Clarke M."/>
            <person name="Lohan A.J."/>
            <person name="Liu B."/>
            <person name="Lagkouvardos I."/>
            <person name="Roy S."/>
            <person name="Zafar N."/>
            <person name="Bertelli C."/>
            <person name="Schilde C."/>
            <person name="Kianianmomeni A."/>
            <person name="Burglin T.R."/>
            <person name="Frech C."/>
            <person name="Turcotte B."/>
            <person name="Kopec K.O."/>
            <person name="Synnott J.M."/>
            <person name="Choo C."/>
            <person name="Paponov I."/>
            <person name="Finkler A."/>
            <person name="Soon Heng Tan C."/>
            <person name="Hutchins A.P."/>
            <person name="Weinmeier T."/>
            <person name="Rattei T."/>
            <person name="Chu J.S."/>
            <person name="Gimenez G."/>
            <person name="Irimia M."/>
            <person name="Rigden D.J."/>
            <person name="Fitzpatrick D.A."/>
            <person name="Lorenzo-Morales J."/>
            <person name="Bateman A."/>
            <person name="Chiu C.H."/>
            <person name="Tang P."/>
            <person name="Hegemann P."/>
            <person name="Fromm H."/>
            <person name="Raoult D."/>
            <person name="Greub G."/>
            <person name="Miranda-Saavedra D."/>
            <person name="Chen N."/>
            <person name="Nash P."/>
            <person name="Ginger M.L."/>
            <person name="Horn M."/>
            <person name="Schaap P."/>
            <person name="Caler L."/>
            <person name="Loftus B."/>
        </authorList>
    </citation>
    <scope>NUCLEOTIDE SEQUENCE [LARGE SCALE GENOMIC DNA]</scope>
    <source>
        <strain evidence="6 7">Neff</strain>
    </source>
</reference>
<dbReference type="STRING" id="1257118.L8GY82"/>
<dbReference type="FunFam" id="3.30.420.40:FF:000048">
    <property type="entry name" value="ARP5 actin-related protein 5 homolog"/>
    <property type="match status" value="1"/>
</dbReference>
<protein>
    <submittedName>
        <fullName evidence="6">Actin subfamily protein</fullName>
    </submittedName>
</protein>
<dbReference type="RefSeq" id="XP_004339971.1">
    <property type="nucleotide sequence ID" value="XM_004339923.1"/>
</dbReference>
<dbReference type="PANTHER" id="PTHR11937">
    <property type="entry name" value="ACTIN"/>
    <property type="match status" value="1"/>
</dbReference>
<dbReference type="OMA" id="YPFTEHV"/>
<evidence type="ECO:0000256" key="1">
    <source>
        <dbReference type="ARBA" id="ARBA00004123"/>
    </source>
</evidence>
<feature type="compositionally biased region" description="Basic and acidic residues" evidence="5">
    <location>
        <begin position="330"/>
        <end position="355"/>
    </location>
</feature>
<sequence>MEVSEEAAIIIDNVKFRPVVGKARAKKGGEEALRTYVGNDVLNADIALNNLRTPFDSSIVTRLDVQEQILDHIFTNLRIDSDRITNPIVMTEVLCNPSYCRQQMSELLFECYRAPSVCYGVDALFSYYYNKKRLPLEGRDGLIIASGNLATHHLLIADDKLNGSAVKRIPLGGGRATDFLQQVLQLKYPYEKTLFATPRVEQMKEQHCYVALDYLEELRLFHYDRDFTNRQMRTVALPTSGPAPIEKVISEEEQQRRTQARREQGLRLKAMAENRRKEKRKMQEEELKELKATKALKETDPKKYEKRLKVLRLDEAQLSKTITELTKSLQPKERKKRDDAKERKWREEEDERLKDPEGWASQLRDRRAALLAAIEGRRRRKEVEGGRRGTASAKRMRALASAAFDRKGRARDDDGDASFGAKDSDWNVYRTMAGDEEDEEEAKENEEVKKIEKMLERHGESIKAPSVTIKNPLFDLSTFFMATERVRVPEIFFQPSIVGVDCMGVSELSNYMLNRLPEPQQSSVAQNIFLTGGNVLFPNFKERLERDLLASRPYGSSFAVSLAADPLLDAWRGMAAWSAAPQFQQSVITRALYDEHGPQYLAQHMASNFYFVPSSEAATADE</sequence>
<dbReference type="GO" id="GO:0005856">
    <property type="term" value="C:cytoskeleton"/>
    <property type="evidence" value="ECO:0007669"/>
    <property type="project" value="UniProtKB-ARBA"/>
</dbReference>
<dbReference type="Gene3D" id="3.30.420.40">
    <property type="match status" value="4"/>
</dbReference>
<dbReference type="AlphaFoldDB" id="L8GY82"/>
<dbReference type="EMBL" id="KB007966">
    <property type="protein sequence ID" value="ELR17955.1"/>
    <property type="molecule type" value="Genomic_DNA"/>
</dbReference>
<feature type="region of interest" description="Disordered" evidence="5">
    <location>
        <begin position="328"/>
        <end position="355"/>
    </location>
</feature>
<evidence type="ECO:0000256" key="3">
    <source>
        <dbReference type="RuleBase" id="RU000487"/>
    </source>
</evidence>
<dbReference type="KEGG" id="acan:ACA1_208330"/>
<accession>L8GY82</accession>
<keyword evidence="7" id="KW-1185">Reference proteome</keyword>
<name>L8GY82_ACACF</name>
<dbReference type="Gene3D" id="3.90.640.10">
    <property type="entry name" value="Actin, Chain A, domain 4"/>
    <property type="match status" value="2"/>
</dbReference>
<dbReference type="SUPFAM" id="SSF53067">
    <property type="entry name" value="Actin-like ATPase domain"/>
    <property type="match status" value="2"/>
</dbReference>
<dbReference type="GO" id="GO:0016192">
    <property type="term" value="P:vesicle-mediated transport"/>
    <property type="evidence" value="ECO:0007669"/>
    <property type="project" value="UniProtKB-ARBA"/>
</dbReference>
<evidence type="ECO:0000313" key="6">
    <source>
        <dbReference type="EMBL" id="ELR17955.1"/>
    </source>
</evidence>
<organism evidence="6 7">
    <name type="scientific">Acanthamoeba castellanii (strain ATCC 30010 / Neff)</name>
    <dbReference type="NCBI Taxonomy" id="1257118"/>
    <lineage>
        <taxon>Eukaryota</taxon>
        <taxon>Amoebozoa</taxon>
        <taxon>Discosea</taxon>
        <taxon>Longamoebia</taxon>
        <taxon>Centramoebida</taxon>
        <taxon>Acanthamoebidae</taxon>
        <taxon>Acanthamoeba</taxon>
    </lineage>
</organism>
<keyword evidence="4" id="KW-0175">Coiled coil</keyword>
<dbReference type="GeneID" id="14918702"/>
<keyword evidence="2" id="KW-0539">Nucleus</keyword>
<dbReference type="InterPro" id="IPR004000">
    <property type="entry name" value="Actin"/>
</dbReference>
<dbReference type="SMART" id="SM00268">
    <property type="entry name" value="ACTIN"/>
    <property type="match status" value="1"/>
</dbReference>
<dbReference type="Proteomes" id="UP000011083">
    <property type="component" value="Unassembled WGS sequence"/>
</dbReference>
<dbReference type="Pfam" id="PF00022">
    <property type="entry name" value="Actin"/>
    <property type="match status" value="2"/>
</dbReference>
<gene>
    <name evidence="6" type="ORF">ACA1_208330</name>
</gene>
<feature type="coiled-coil region" evidence="4">
    <location>
        <begin position="268"/>
        <end position="300"/>
    </location>
</feature>
<comment type="similarity">
    <text evidence="3">Belongs to the actin family.</text>
</comment>
<proteinExistence type="inferred from homology"/>
<dbReference type="InterPro" id="IPR043129">
    <property type="entry name" value="ATPase_NBD"/>
</dbReference>
<dbReference type="OrthoDB" id="7340501at2759"/>
<dbReference type="VEuPathDB" id="AmoebaDB:ACA1_208330"/>
<evidence type="ECO:0000313" key="7">
    <source>
        <dbReference type="Proteomes" id="UP000011083"/>
    </source>
</evidence>
<evidence type="ECO:0000256" key="5">
    <source>
        <dbReference type="SAM" id="MobiDB-lite"/>
    </source>
</evidence>
<dbReference type="GO" id="GO:0005634">
    <property type="term" value="C:nucleus"/>
    <property type="evidence" value="ECO:0007669"/>
    <property type="project" value="UniProtKB-SubCell"/>
</dbReference>
<evidence type="ECO:0000256" key="4">
    <source>
        <dbReference type="SAM" id="Coils"/>
    </source>
</evidence>
<dbReference type="FunFam" id="3.30.420.40:FF:000058">
    <property type="entry name" value="Putative actin-related protein 5"/>
    <property type="match status" value="1"/>
</dbReference>
<evidence type="ECO:0000256" key="2">
    <source>
        <dbReference type="ARBA" id="ARBA00023242"/>
    </source>
</evidence>